<comment type="caution">
    <text evidence="11">The sequence shown here is derived from an EMBL/GenBank/DDBJ whole genome shotgun (WGS) entry which is preliminary data.</text>
</comment>
<reference evidence="11 12" key="1">
    <citation type="journal article" date="2019" name="Sci. Rep.">
        <title>Nanopore sequencing improves the draft genome of the human pathogenic amoeba Naegleria fowleri.</title>
        <authorList>
            <person name="Liechti N."/>
            <person name="Schurch N."/>
            <person name="Bruggmann R."/>
            <person name="Wittwer M."/>
        </authorList>
    </citation>
    <scope>NUCLEOTIDE SEQUENCE [LARGE SCALE GENOMIC DNA]</scope>
    <source>
        <strain evidence="11 12">ATCC 30894</strain>
    </source>
</reference>
<protein>
    <recommendedName>
        <fullName evidence="4">E1 ubiquitin-activating enzyme</fullName>
        <ecNumber evidence="4">6.2.1.45</ecNumber>
    </recommendedName>
</protein>
<feature type="domain" description="Ubiquitin-activating enzyme E1 C-terminal" evidence="10">
    <location>
        <begin position="987"/>
        <end position="1116"/>
    </location>
</feature>
<dbReference type="InterPro" id="IPR042449">
    <property type="entry name" value="Ub-E1_IAD_1"/>
</dbReference>
<dbReference type="GO" id="GO:0005737">
    <property type="term" value="C:cytoplasm"/>
    <property type="evidence" value="ECO:0007669"/>
    <property type="project" value="TreeGrafter"/>
</dbReference>
<dbReference type="SUPFAM" id="SSF69572">
    <property type="entry name" value="Activating enzymes of the ubiquitin-like proteins"/>
    <property type="match status" value="2"/>
</dbReference>
<evidence type="ECO:0000256" key="1">
    <source>
        <dbReference type="ARBA" id="ARBA00000488"/>
    </source>
</evidence>
<dbReference type="InterPro" id="IPR000594">
    <property type="entry name" value="ThiF_NAD_FAD-bd"/>
</dbReference>
<evidence type="ECO:0000313" key="11">
    <source>
        <dbReference type="EMBL" id="KAF0977143.1"/>
    </source>
</evidence>
<dbReference type="EMBL" id="VFQX01000035">
    <property type="protein sequence ID" value="KAF0977143.1"/>
    <property type="molecule type" value="Genomic_DNA"/>
</dbReference>
<dbReference type="Gene3D" id="3.40.50.12550">
    <property type="entry name" value="Ubiquitin-activating enzyme E1, inactive adenylation domain, subdomain 2"/>
    <property type="match status" value="1"/>
</dbReference>
<comment type="similarity">
    <text evidence="3">Belongs to the ubiquitin-activating E1 family.</text>
</comment>
<dbReference type="InterPro" id="IPR038252">
    <property type="entry name" value="UBA_E1_C_sf"/>
</dbReference>
<dbReference type="GO" id="GO:0005634">
    <property type="term" value="C:nucleus"/>
    <property type="evidence" value="ECO:0007669"/>
    <property type="project" value="TreeGrafter"/>
</dbReference>
<dbReference type="InterPro" id="IPR045886">
    <property type="entry name" value="ThiF/MoeB/HesA"/>
</dbReference>
<evidence type="ECO:0000256" key="6">
    <source>
        <dbReference type="ARBA" id="ARBA00022741"/>
    </source>
</evidence>
<evidence type="ECO:0000256" key="7">
    <source>
        <dbReference type="ARBA" id="ARBA00022786"/>
    </source>
</evidence>
<dbReference type="OMA" id="FVSPMQT"/>
<keyword evidence="12" id="KW-1185">Reference proteome</keyword>
<keyword evidence="7" id="KW-0833">Ubl conjugation pathway</keyword>
<feature type="region of interest" description="Disordered" evidence="9">
    <location>
        <begin position="831"/>
        <end position="857"/>
    </location>
</feature>
<dbReference type="SMART" id="SM00985">
    <property type="entry name" value="UBA_e1_C"/>
    <property type="match status" value="1"/>
</dbReference>
<dbReference type="InterPro" id="IPR019572">
    <property type="entry name" value="UBA_E1_SCCH"/>
</dbReference>
<sequence>MIATPPSVEPSSMLSSSPSSLSSDQSENTNDEMETRRYDRQMRAIGKEAMSQIGSARILLVGCGGLGVEMVKNLMLMGFKSITLFDDKSTTYLDLNSQFYLSEQDVGKNRLEASFDKLYELNPYCKLEKLSPETVIDETVITKFNIVICTDDLIVSDKVVRINQICHDNNIKFIAGYTCGLFASCFTDFGKEFTVKDPDGEPPSHGIVSGIEIVERDGVKVAIVNTKDETQPEPHNLSNDDIVKFHSLEGISHLNHKEIRIKVVDVYRFELLDVDVSSFGNYTQGGYYRQIKQQKVMHFKSLQQSLADIHAGLHDDICSTFLLYNFAAMDYPLKLHYFLLALNAFISQKGRQPRNYDYDDARELISMAKNILQSSTERQGCEHLIDEGLFSLLCYTTTGPLNPMCTMLGGLLAQEAQKACTGKFSPLFQWCNFESIRSIPDSIRIPILQNPSLNISELLHRLDLDVRAKNNRYDAQNMLFGAEYQQNLTNQQTFLVGAGALGCEYIKNFACIGLGAGPRGKLTVTDMDSIEVSNLSRQFLFREGHVGKMKSECAAKAAQKMNPSLNLHAMCDRVGKETENVFDSGFWSDLNLVVNALDNLEARLYVDSKCVYYRKPLLESGTLGTKANSEIIIPYVTNNYGKHKDPPQKQYPECTIHRYPNMIQHTISWAKAFFQSSFTKSIEEAKLFLKSPQNFFAEKGNNIVTLESVSLYLCQRPRSFEDCLSWSRIKFEELFNHAMKNILLTYPEDFVTKSGSKFWSGSKKCPHPLEFSVGDDTHMKFVYYGALLYSSLFNIPAPGDARTNHLQFFNTNKQYIKDILTRTVLPKYIPNPISRDDDDAKDSHNTAQKPPELTEEELKKQQQDIEFYIKRMRSDLTYISEKVDSDRSLAETDFFLNDVDFEKDDDLHMEFVTSASNLRARCYNIPEADVYETKGIAGSIIPAMITTTALITGLVGLELYKILDINVPNLKGTLSTEQEKEKFLERFSNSYVNIGIPFITQSDPMPCRKDVANNKYDIWETIDVSKQKDNVETLNDLISHLQAVTTFSVTSITYEGAILYTCFMSEETKQKRMSLPLDKLLNSIFKSEKAKTVFNLGVLAMDLKSTDSDIIALPTVVYSSEKARISDEEKRKLLLEKKKQLLKQKQQQQQPSSE</sequence>
<dbReference type="NCBIfam" id="TIGR01408">
    <property type="entry name" value="Ube1"/>
    <property type="match status" value="1"/>
</dbReference>
<gene>
    <name evidence="11" type="ORF">FDP41_003796</name>
</gene>
<dbReference type="InterPro" id="IPR042302">
    <property type="entry name" value="E1_FCCH_sf"/>
</dbReference>
<evidence type="ECO:0000256" key="4">
    <source>
        <dbReference type="ARBA" id="ARBA00012990"/>
    </source>
</evidence>
<dbReference type="InterPro" id="IPR018965">
    <property type="entry name" value="Ub-activating_enz_E1_C"/>
</dbReference>
<dbReference type="EC" id="6.2.1.45" evidence="4"/>
<comment type="catalytic activity">
    <reaction evidence="1">
        <text>ATP + ubiquitin + [E1 ubiquitin-activating enzyme]-L-cysteine = AMP + diphosphate + S-ubiquitinyl-[E1 ubiquitin-activating enzyme]-L-cysteine.</text>
        <dbReference type="EC" id="6.2.1.45"/>
    </reaction>
</comment>
<dbReference type="AlphaFoldDB" id="A0A6A5BGX8"/>
<evidence type="ECO:0000256" key="5">
    <source>
        <dbReference type="ARBA" id="ARBA00022598"/>
    </source>
</evidence>
<dbReference type="VEuPathDB" id="AmoebaDB:NfTy_064360"/>
<dbReference type="Pfam" id="PF00899">
    <property type="entry name" value="ThiF"/>
    <property type="match status" value="2"/>
</dbReference>
<dbReference type="Pfam" id="PF10585">
    <property type="entry name" value="UBA_E1_SCCH"/>
    <property type="match status" value="1"/>
</dbReference>
<proteinExistence type="inferred from homology"/>
<dbReference type="Gene3D" id="3.10.290.60">
    <property type="entry name" value="Ubiquitin-activating enzyme E1, UFD domain"/>
    <property type="match status" value="1"/>
</dbReference>
<dbReference type="GO" id="GO:0006974">
    <property type="term" value="P:DNA damage response"/>
    <property type="evidence" value="ECO:0007669"/>
    <property type="project" value="TreeGrafter"/>
</dbReference>
<feature type="compositionally biased region" description="Low complexity" evidence="9">
    <location>
        <begin position="1"/>
        <end position="26"/>
    </location>
</feature>
<dbReference type="OrthoDB" id="10252231at2759"/>
<dbReference type="PRINTS" id="PR01849">
    <property type="entry name" value="UBIQUITINACT"/>
</dbReference>
<dbReference type="Gene3D" id="3.40.50.720">
    <property type="entry name" value="NAD(P)-binding Rossmann-like Domain"/>
    <property type="match status" value="1"/>
</dbReference>
<dbReference type="Pfam" id="PF09358">
    <property type="entry name" value="E1_UFD"/>
    <property type="match status" value="1"/>
</dbReference>
<dbReference type="Gene3D" id="1.10.10.2660">
    <property type="entry name" value="Ubiquitin-activating enzyme E1, SCCH domain"/>
    <property type="match status" value="1"/>
</dbReference>
<dbReference type="Gene3D" id="3.50.50.80">
    <property type="entry name" value="Ubiquitin-activating enzyme E1, inactive adenylation domain, subdomain 1"/>
    <property type="match status" value="1"/>
</dbReference>
<dbReference type="GO" id="GO:0005524">
    <property type="term" value="F:ATP binding"/>
    <property type="evidence" value="ECO:0007669"/>
    <property type="project" value="UniProtKB-KW"/>
</dbReference>
<evidence type="ECO:0000256" key="3">
    <source>
        <dbReference type="ARBA" id="ARBA00005673"/>
    </source>
</evidence>
<dbReference type="GO" id="GO:0006511">
    <property type="term" value="P:ubiquitin-dependent protein catabolic process"/>
    <property type="evidence" value="ECO:0007669"/>
    <property type="project" value="TreeGrafter"/>
</dbReference>
<dbReference type="PANTHER" id="PTHR10953">
    <property type="entry name" value="UBIQUITIN-ACTIVATING ENZYME E1"/>
    <property type="match status" value="1"/>
</dbReference>
<dbReference type="Proteomes" id="UP000444721">
    <property type="component" value="Unassembled WGS sequence"/>
</dbReference>
<dbReference type="InterPro" id="IPR000011">
    <property type="entry name" value="UBQ/SUMO-activ_enz_E1-like"/>
</dbReference>
<keyword evidence="6" id="KW-0547">Nucleotide-binding</keyword>
<evidence type="ECO:0000313" key="12">
    <source>
        <dbReference type="Proteomes" id="UP000444721"/>
    </source>
</evidence>
<dbReference type="RefSeq" id="XP_044561856.1">
    <property type="nucleotide sequence ID" value="XM_044707139.1"/>
</dbReference>
<keyword evidence="8" id="KW-0067">ATP-binding</keyword>
<dbReference type="UniPathway" id="UPA00143"/>
<dbReference type="InterPro" id="IPR042063">
    <property type="entry name" value="Ubi_acti_E1_SCCH"/>
</dbReference>
<dbReference type="Gene3D" id="2.40.30.180">
    <property type="entry name" value="Ubiquitin-activating enzyme E1, FCCH domain"/>
    <property type="match status" value="1"/>
</dbReference>
<dbReference type="VEuPathDB" id="AmoebaDB:FDP41_003796"/>
<evidence type="ECO:0000256" key="8">
    <source>
        <dbReference type="ARBA" id="ARBA00022840"/>
    </source>
</evidence>
<name>A0A6A5BGX8_NAEFO</name>
<dbReference type="InterPro" id="IPR035985">
    <property type="entry name" value="Ubiquitin-activating_enz"/>
</dbReference>
<organism evidence="11 12">
    <name type="scientific">Naegleria fowleri</name>
    <name type="common">Brain eating amoeba</name>
    <dbReference type="NCBI Taxonomy" id="5763"/>
    <lineage>
        <taxon>Eukaryota</taxon>
        <taxon>Discoba</taxon>
        <taxon>Heterolobosea</taxon>
        <taxon>Tetramitia</taxon>
        <taxon>Eutetramitia</taxon>
        <taxon>Vahlkampfiidae</taxon>
        <taxon>Naegleria</taxon>
    </lineage>
</organism>
<comment type="pathway">
    <text evidence="2">Protein modification; protein ubiquitination.</text>
</comment>
<accession>A0A6A5BGX8</accession>
<dbReference type="FunFam" id="3.40.50.720:FF:000015">
    <property type="entry name" value="Ubiquitin-activating enzyme E1 1"/>
    <property type="match status" value="1"/>
</dbReference>
<dbReference type="GO" id="GO:0004839">
    <property type="term" value="F:ubiquitin activating enzyme activity"/>
    <property type="evidence" value="ECO:0007669"/>
    <property type="project" value="UniProtKB-EC"/>
</dbReference>
<feature type="region of interest" description="Disordered" evidence="9">
    <location>
        <begin position="1"/>
        <end position="36"/>
    </location>
</feature>
<evidence type="ECO:0000256" key="2">
    <source>
        <dbReference type="ARBA" id="ARBA00004906"/>
    </source>
</evidence>
<dbReference type="VEuPathDB" id="AmoebaDB:NF0079110"/>
<keyword evidence="5" id="KW-0436">Ligase</keyword>
<dbReference type="InterPro" id="IPR018075">
    <property type="entry name" value="UBQ-activ_enz_E1"/>
</dbReference>
<evidence type="ECO:0000256" key="9">
    <source>
        <dbReference type="SAM" id="MobiDB-lite"/>
    </source>
</evidence>
<evidence type="ECO:0000259" key="10">
    <source>
        <dbReference type="SMART" id="SM00985"/>
    </source>
</evidence>
<dbReference type="PANTHER" id="PTHR10953:SF4">
    <property type="entry name" value="UBIQUITIN-ACTIVATING ENZYME E1 C-TERMINAL DOMAIN-CONTAINING PROTEIN"/>
    <property type="match status" value="1"/>
</dbReference>
<dbReference type="GeneID" id="68111014"/>